<comment type="caution">
    <text evidence="2">The sequence shown here is derived from an EMBL/GenBank/DDBJ whole genome shotgun (WGS) entry which is preliminary data.</text>
</comment>
<keyword evidence="1" id="KW-0472">Membrane</keyword>
<dbReference type="AlphaFoldDB" id="A0A438JTK3"/>
<feature type="transmembrane region" description="Helical" evidence="1">
    <location>
        <begin position="86"/>
        <end position="106"/>
    </location>
</feature>
<reference evidence="2 3" key="1">
    <citation type="journal article" date="2018" name="PLoS Genet.">
        <title>Population sequencing reveals clonal diversity and ancestral inbreeding in the grapevine cultivar Chardonnay.</title>
        <authorList>
            <person name="Roach M.J."/>
            <person name="Johnson D.L."/>
            <person name="Bohlmann J."/>
            <person name="van Vuuren H.J."/>
            <person name="Jones S.J."/>
            <person name="Pretorius I.S."/>
            <person name="Schmidt S.A."/>
            <person name="Borneman A.R."/>
        </authorList>
    </citation>
    <scope>NUCLEOTIDE SEQUENCE [LARGE SCALE GENOMIC DNA]</scope>
    <source>
        <strain evidence="3">cv. Chardonnay</strain>
        <tissue evidence="2">Leaf</tissue>
    </source>
</reference>
<dbReference type="Proteomes" id="UP000288805">
    <property type="component" value="Unassembled WGS sequence"/>
</dbReference>
<name>A0A438JTK3_VITVI</name>
<keyword evidence="1" id="KW-0812">Transmembrane</keyword>
<accession>A0A438JTK3</accession>
<dbReference type="EMBL" id="QGNW01000028">
    <property type="protein sequence ID" value="RVX12286.1"/>
    <property type="molecule type" value="Genomic_DNA"/>
</dbReference>
<sequence length="178" mass="19786">MSCGCAYACIRFPNSYRWINRPYSFKYLLNYGNNGNKIGGSWKTGRLVSRPLARNFGGEQKEMGKDEASKDDKKLRGMTSMIEEGNLAILSSCFVGLLTGIGIVLFNNASQPELCNCYEMGLVFPLAIHLKLFPFGDLLVGGWEDCLLGGFIASIDRWSLCHIFKEISDIACLIMGFL</sequence>
<organism evidence="2 3">
    <name type="scientific">Vitis vinifera</name>
    <name type="common">Grape</name>
    <dbReference type="NCBI Taxonomy" id="29760"/>
    <lineage>
        <taxon>Eukaryota</taxon>
        <taxon>Viridiplantae</taxon>
        <taxon>Streptophyta</taxon>
        <taxon>Embryophyta</taxon>
        <taxon>Tracheophyta</taxon>
        <taxon>Spermatophyta</taxon>
        <taxon>Magnoliopsida</taxon>
        <taxon>eudicotyledons</taxon>
        <taxon>Gunneridae</taxon>
        <taxon>Pentapetalae</taxon>
        <taxon>rosids</taxon>
        <taxon>Vitales</taxon>
        <taxon>Vitaceae</taxon>
        <taxon>Viteae</taxon>
        <taxon>Vitis</taxon>
    </lineage>
</organism>
<proteinExistence type="predicted"/>
<evidence type="ECO:0000313" key="3">
    <source>
        <dbReference type="Proteomes" id="UP000288805"/>
    </source>
</evidence>
<evidence type="ECO:0000256" key="1">
    <source>
        <dbReference type="SAM" id="Phobius"/>
    </source>
</evidence>
<dbReference type="OrthoDB" id="4564at2759"/>
<evidence type="ECO:0000313" key="2">
    <source>
        <dbReference type="EMBL" id="RVX12286.1"/>
    </source>
</evidence>
<gene>
    <name evidence="2" type="ORF">CK203_010587</name>
</gene>
<protein>
    <submittedName>
        <fullName evidence="2">Uncharacterized protein</fullName>
    </submittedName>
</protein>
<keyword evidence="1" id="KW-1133">Transmembrane helix</keyword>